<gene>
    <name evidence="2" type="ORF">COLO4_13521</name>
</gene>
<name>A0A1R3JW90_9ROSI</name>
<organism evidence="2 3">
    <name type="scientific">Corchorus olitorius</name>
    <dbReference type="NCBI Taxonomy" id="93759"/>
    <lineage>
        <taxon>Eukaryota</taxon>
        <taxon>Viridiplantae</taxon>
        <taxon>Streptophyta</taxon>
        <taxon>Embryophyta</taxon>
        <taxon>Tracheophyta</taxon>
        <taxon>Spermatophyta</taxon>
        <taxon>Magnoliopsida</taxon>
        <taxon>eudicotyledons</taxon>
        <taxon>Gunneridae</taxon>
        <taxon>Pentapetalae</taxon>
        <taxon>rosids</taxon>
        <taxon>malvids</taxon>
        <taxon>Malvales</taxon>
        <taxon>Malvaceae</taxon>
        <taxon>Grewioideae</taxon>
        <taxon>Apeibeae</taxon>
        <taxon>Corchorus</taxon>
    </lineage>
</organism>
<comment type="caution">
    <text evidence="2">The sequence shown here is derived from an EMBL/GenBank/DDBJ whole genome shotgun (WGS) entry which is preliminary data.</text>
</comment>
<feature type="compositionally biased region" description="Basic and acidic residues" evidence="1">
    <location>
        <begin position="85"/>
        <end position="111"/>
    </location>
</feature>
<dbReference type="Proteomes" id="UP000187203">
    <property type="component" value="Unassembled WGS sequence"/>
</dbReference>
<reference evidence="3" key="1">
    <citation type="submission" date="2013-09" db="EMBL/GenBank/DDBJ databases">
        <title>Corchorus olitorius genome sequencing.</title>
        <authorList>
            <person name="Alam M."/>
            <person name="Haque M.S."/>
            <person name="Islam M.S."/>
            <person name="Emdad E.M."/>
            <person name="Islam M.M."/>
            <person name="Ahmed B."/>
            <person name="Halim A."/>
            <person name="Hossen Q.M.M."/>
            <person name="Hossain M.Z."/>
            <person name="Ahmed R."/>
            <person name="Khan M.M."/>
            <person name="Islam R."/>
            <person name="Rashid M.M."/>
            <person name="Khan S.A."/>
            <person name="Rahman M.S."/>
            <person name="Alam M."/>
            <person name="Yahiya A.S."/>
            <person name="Khan M.S."/>
            <person name="Azam M.S."/>
            <person name="Haque T."/>
            <person name="Lashkar M.Z.H."/>
            <person name="Akhand A.I."/>
            <person name="Morshed G."/>
            <person name="Roy S."/>
            <person name="Uddin K.S."/>
            <person name="Rabeya T."/>
            <person name="Hossain A.S."/>
            <person name="Chowdhury A."/>
            <person name="Snigdha A.R."/>
            <person name="Mortoza M.S."/>
            <person name="Matin S.A."/>
            <person name="Hoque S.M.E."/>
            <person name="Islam M.K."/>
            <person name="Roy D.K."/>
            <person name="Haider R."/>
            <person name="Moosa M.M."/>
            <person name="Elias S.M."/>
            <person name="Hasan A.M."/>
            <person name="Jahan S."/>
            <person name="Shafiuddin M."/>
            <person name="Mahmood N."/>
            <person name="Shommy N.S."/>
        </authorList>
    </citation>
    <scope>NUCLEOTIDE SEQUENCE [LARGE SCALE GENOMIC DNA]</scope>
    <source>
        <strain evidence="3">cv. O-4</strain>
    </source>
</reference>
<evidence type="ECO:0000313" key="2">
    <source>
        <dbReference type="EMBL" id="OMO99088.1"/>
    </source>
</evidence>
<proteinExistence type="predicted"/>
<evidence type="ECO:0000313" key="3">
    <source>
        <dbReference type="Proteomes" id="UP000187203"/>
    </source>
</evidence>
<dbReference type="GO" id="GO:1990116">
    <property type="term" value="P:ribosome-associated ubiquitin-dependent protein catabolic process"/>
    <property type="evidence" value="ECO:0007669"/>
    <property type="project" value="TreeGrafter"/>
</dbReference>
<dbReference type="OrthoDB" id="207084at2759"/>
<dbReference type="GO" id="GO:0000049">
    <property type="term" value="F:tRNA binding"/>
    <property type="evidence" value="ECO:0007669"/>
    <property type="project" value="TreeGrafter"/>
</dbReference>
<sequence length="127" mass="14319">MVKIRVNTADVAAEISWLRSLIRIRCSDVCDLNKKLSNSSGITESGESEKDFLLMESGVCFHTTAYARDKSNTPSEYNVMNLLRSHRDDDKGDDEATRIRDDDKGDDEATRLRSLVSPYTQLNVTTQ</sequence>
<protein>
    <submittedName>
        <fullName evidence="2">Uncharacterized protein</fullName>
    </submittedName>
</protein>
<dbReference type="PANTHER" id="PTHR15239">
    <property type="entry name" value="NUCLEAR EXPORT MEDIATOR FACTOR NEMF"/>
    <property type="match status" value="1"/>
</dbReference>
<dbReference type="InterPro" id="IPR051608">
    <property type="entry name" value="RQC_Subunit_NEMF"/>
</dbReference>
<dbReference type="GO" id="GO:0072344">
    <property type="term" value="P:rescue of stalled ribosome"/>
    <property type="evidence" value="ECO:0007669"/>
    <property type="project" value="TreeGrafter"/>
</dbReference>
<dbReference type="AlphaFoldDB" id="A0A1R3JW90"/>
<dbReference type="PANTHER" id="PTHR15239:SF6">
    <property type="entry name" value="RIBOSOME QUALITY CONTROL COMPLEX SUBUNIT NEMF"/>
    <property type="match status" value="1"/>
</dbReference>
<feature type="region of interest" description="Disordered" evidence="1">
    <location>
        <begin position="83"/>
        <end position="111"/>
    </location>
</feature>
<dbReference type="STRING" id="93759.A0A1R3JW90"/>
<keyword evidence="3" id="KW-1185">Reference proteome</keyword>
<dbReference type="EMBL" id="AWUE01015192">
    <property type="protein sequence ID" value="OMO99088.1"/>
    <property type="molecule type" value="Genomic_DNA"/>
</dbReference>
<dbReference type="GO" id="GO:0043023">
    <property type="term" value="F:ribosomal large subunit binding"/>
    <property type="evidence" value="ECO:0007669"/>
    <property type="project" value="TreeGrafter"/>
</dbReference>
<accession>A0A1R3JW90</accession>
<dbReference type="GO" id="GO:1990112">
    <property type="term" value="C:RQC complex"/>
    <property type="evidence" value="ECO:0007669"/>
    <property type="project" value="TreeGrafter"/>
</dbReference>
<evidence type="ECO:0000256" key="1">
    <source>
        <dbReference type="SAM" id="MobiDB-lite"/>
    </source>
</evidence>